<evidence type="ECO:0000256" key="6">
    <source>
        <dbReference type="ARBA" id="ARBA00023209"/>
    </source>
</evidence>
<dbReference type="FunFam" id="3.40.50.2000:FF:000145">
    <property type="entry name" value="Probable glycosyl transferase"/>
    <property type="match status" value="1"/>
</dbReference>
<dbReference type="KEGG" id="xca:xcc-b100_3392"/>
<evidence type="ECO:0000313" key="12">
    <source>
        <dbReference type="EMBL" id="CAP52757.1"/>
    </source>
</evidence>
<evidence type="ECO:0000256" key="10">
    <source>
        <dbReference type="ARBA" id="ARBA00083725"/>
    </source>
</evidence>
<keyword evidence="7" id="KW-1208">Phospholipid metabolism</keyword>
<evidence type="ECO:0000256" key="4">
    <source>
        <dbReference type="ARBA" id="ARBA00022679"/>
    </source>
</evidence>
<dbReference type="GO" id="GO:0016757">
    <property type="term" value="F:glycosyltransferase activity"/>
    <property type="evidence" value="ECO:0007669"/>
    <property type="project" value="UniProtKB-KW"/>
</dbReference>
<evidence type="ECO:0000256" key="5">
    <source>
        <dbReference type="ARBA" id="ARBA00023098"/>
    </source>
</evidence>
<dbReference type="Pfam" id="PF13439">
    <property type="entry name" value="Glyco_transf_4"/>
    <property type="match status" value="1"/>
</dbReference>
<accession>B0RU15</accession>
<dbReference type="Proteomes" id="UP000001188">
    <property type="component" value="Chromosome"/>
</dbReference>
<dbReference type="GO" id="GO:0008654">
    <property type="term" value="P:phospholipid biosynthetic process"/>
    <property type="evidence" value="ECO:0007669"/>
    <property type="project" value="UniProtKB-KW"/>
</dbReference>
<evidence type="ECO:0000256" key="2">
    <source>
        <dbReference type="ARBA" id="ARBA00022516"/>
    </source>
</evidence>
<comment type="pathway">
    <text evidence="1">Lipid metabolism.</text>
</comment>
<keyword evidence="6" id="KW-0594">Phospholipid biosynthesis</keyword>
<comment type="function">
    <text evidence="8">Catalyzes the addition of a mannose residue from GDP-D-mannose to GlcAGroAc2 to generate 1,2-di-O-C16/C18:1-(alpha-D-mannopyranosyl)-(1-4)-(alpha-D-glucopyranosyluronic acid)-(1-3)-glycerol(ManGlcAGroAc2).</text>
</comment>
<keyword evidence="2" id="KW-0444">Lipid biosynthesis</keyword>
<evidence type="ECO:0000256" key="9">
    <source>
        <dbReference type="ARBA" id="ARBA00074940"/>
    </source>
</evidence>
<reference evidence="12 13" key="1">
    <citation type="journal article" date="2008" name="J. Biotechnol.">
        <title>The genome of Xanthomonas campestris pv. campestris B100 and its use for the reconstruction of metabolic pathways involved in xanthan biosynthesis.</title>
        <authorList>
            <person name="Vorholter F.J."/>
            <person name="Schneiker S."/>
            <person name="Goesmann A."/>
            <person name="Krause L."/>
            <person name="Bekel T."/>
            <person name="Kaiser O."/>
            <person name="Linke B."/>
            <person name="Patschkowski T."/>
            <person name="Ruckert C."/>
            <person name="Schmid J."/>
            <person name="Sidhu V.K."/>
            <person name="Sieber V."/>
            <person name="Tauch A."/>
            <person name="Watt S.A."/>
            <person name="Weisshaar B."/>
            <person name="Becker A."/>
            <person name="Niehaus K."/>
            <person name="Puhler A."/>
        </authorList>
    </citation>
    <scope>NUCLEOTIDE SEQUENCE [LARGE SCALE GENOMIC DNA]</scope>
    <source>
        <strain evidence="12 13">B100</strain>
    </source>
</reference>
<organism evidence="12 13">
    <name type="scientific">Xanthomonas campestris pv. campestris (strain B100)</name>
    <dbReference type="NCBI Taxonomy" id="509169"/>
    <lineage>
        <taxon>Bacteria</taxon>
        <taxon>Pseudomonadati</taxon>
        <taxon>Pseudomonadota</taxon>
        <taxon>Gammaproteobacteria</taxon>
        <taxon>Lysobacterales</taxon>
        <taxon>Lysobacteraceae</taxon>
        <taxon>Xanthomonas</taxon>
    </lineage>
</organism>
<dbReference type="Gene3D" id="3.40.50.2000">
    <property type="entry name" value="Glycogen Phosphorylase B"/>
    <property type="match status" value="2"/>
</dbReference>
<dbReference type="PANTHER" id="PTHR45947">
    <property type="entry name" value="SULFOQUINOVOSYL TRANSFERASE SQD2"/>
    <property type="match status" value="1"/>
</dbReference>
<dbReference type="EMBL" id="AM920689">
    <property type="protein sequence ID" value="CAP52757.1"/>
    <property type="molecule type" value="Genomic_DNA"/>
</dbReference>
<protein>
    <recommendedName>
        <fullName evidence="9">GDP-mannose-dependent alpha-mannosyltransferase</fullName>
    </recommendedName>
    <alternativeName>
        <fullName evidence="10">Guanosine diphosphomannose-dependent alpha-mannosyltransferase</fullName>
    </alternativeName>
</protein>
<keyword evidence="5" id="KW-0443">Lipid metabolism</keyword>
<evidence type="ECO:0000256" key="8">
    <source>
        <dbReference type="ARBA" id="ARBA00058671"/>
    </source>
</evidence>
<evidence type="ECO:0000256" key="3">
    <source>
        <dbReference type="ARBA" id="ARBA00022676"/>
    </source>
</evidence>
<evidence type="ECO:0000256" key="1">
    <source>
        <dbReference type="ARBA" id="ARBA00005189"/>
    </source>
</evidence>
<dbReference type="AlphaFoldDB" id="B0RU15"/>
<feature type="domain" description="Glycosyltransferase subfamily 4-like N-terminal" evidence="11">
    <location>
        <begin position="79"/>
        <end position="240"/>
    </location>
</feature>
<dbReference type="SUPFAM" id="SSF53756">
    <property type="entry name" value="UDP-Glycosyltransferase/glycogen phosphorylase"/>
    <property type="match status" value="1"/>
</dbReference>
<evidence type="ECO:0000259" key="11">
    <source>
        <dbReference type="Pfam" id="PF13439"/>
    </source>
</evidence>
<name>B0RU15_XANCB</name>
<keyword evidence="3 12" id="KW-0328">Glycosyltransferase</keyword>
<keyword evidence="4 12" id="KW-0808">Transferase</keyword>
<sequence length="443" mass="48732">MGNCRLWDAGRSHRSCVKRHSPTLFTIPDSRFPTPDSHPSVTPATSSRNTAAIAFPEARSNGRTTMRYAIVTETYPPEVNGVALTVHGLETGLRARGHQVDVVRPRQAADSTPADTVLVRGASLPRYPGLKFGLPATRRLTRHWATTQPDAIYVATEGPLGWSAMRAARRLGIPVATGFHTRFDEYLPDYGAAWLQGTALRWMRRFHNQAEATLVPTRELQQFLRGSGFERVQLLARAVDSLQFDPSRRDAALRAEWGIEGEGFAAIYVGRIANEKNLPLAIRAFRKLQQLRPKARFVWVGDGPAREKIAHENPDFIFCGIQRGDALARHFASGDLFLFPSRSETFGNVTLEAMASGVATVAFDYGAAREYLRNGQTGAAVEDDAAFVQAALTLTENDDVRQRMGHAAAQAMKKLHPDNVVSDFEALLLGITAARGRYVVDAA</sequence>
<dbReference type="InterPro" id="IPR050194">
    <property type="entry name" value="Glycosyltransferase_grp1"/>
</dbReference>
<gene>
    <name evidence="12" type="primary">pimA</name>
    <name evidence="12" type="ORF">XCCB100_3392</name>
</gene>
<dbReference type="CDD" id="cd03814">
    <property type="entry name" value="GT4-like"/>
    <property type="match status" value="1"/>
</dbReference>
<dbReference type="HOGENOM" id="CLU_009583_2_0_6"/>
<proteinExistence type="predicted"/>
<dbReference type="InterPro" id="IPR028098">
    <property type="entry name" value="Glyco_trans_4-like_N"/>
</dbReference>
<dbReference type="Pfam" id="PF13692">
    <property type="entry name" value="Glyco_trans_1_4"/>
    <property type="match status" value="1"/>
</dbReference>
<evidence type="ECO:0000256" key="7">
    <source>
        <dbReference type="ARBA" id="ARBA00023264"/>
    </source>
</evidence>
<dbReference type="GO" id="GO:1901137">
    <property type="term" value="P:carbohydrate derivative biosynthetic process"/>
    <property type="evidence" value="ECO:0007669"/>
    <property type="project" value="UniProtKB-ARBA"/>
</dbReference>
<dbReference type="PANTHER" id="PTHR45947:SF3">
    <property type="entry name" value="SULFOQUINOVOSYL TRANSFERASE SQD2"/>
    <property type="match status" value="1"/>
</dbReference>
<evidence type="ECO:0000313" key="13">
    <source>
        <dbReference type="Proteomes" id="UP000001188"/>
    </source>
</evidence>